<organism evidence="1 2">
    <name type="scientific">Dictyobacter arantiisoli</name>
    <dbReference type="NCBI Taxonomy" id="2014874"/>
    <lineage>
        <taxon>Bacteria</taxon>
        <taxon>Bacillati</taxon>
        <taxon>Chloroflexota</taxon>
        <taxon>Ktedonobacteria</taxon>
        <taxon>Ktedonobacterales</taxon>
        <taxon>Dictyobacteraceae</taxon>
        <taxon>Dictyobacter</taxon>
    </lineage>
</organism>
<dbReference type="Proteomes" id="UP000322530">
    <property type="component" value="Unassembled WGS sequence"/>
</dbReference>
<gene>
    <name evidence="1" type="ORF">KDI_45880</name>
</gene>
<protein>
    <submittedName>
        <fullName evidence="1">Uncharacterized protein</fullName>
    </submittedName>
</protein>
<dbReference type="EMBL" id="BIXY01000091">
    <property type="protein sequence ID" value="GCF11024.1"/>
    <property type="molecule type" value="Genomic_DNA"/>
</dbReference>
<evidence type="ECO:0000313" key="1">
    <source>
        <dbReference type="EMBL" id="GCF11024.1"/>
    </source>
</evidence>
<evidence type="ECO:0000313" key="2">
    <source>
        <dbReference type="Proteomes" id="UP000322530"/>
    </source>
</evidence>
<comment type="caution">
    <text evidence="1">The sequence shown here is derived from an EMBL/GenBank/DDBJ whole genome shotgun (WGS) entry which is preliminary data.</text>
</comment>
<keyword evidence="2" id="KW-1185">Reference proteome</keyword>
<proteinExistence type="predicted"/>
<dbReference type="OrthoDB" id="164402at2"/>
<accession>A0A5A5TJG0</accession>
<dbReference type="RefSeq" id="WP_149403874.1">
    <property type="nucleotide sequence ID" value="NZ_BIXY01000091.1"/>
</dbReference>
<reference evidence="1 2" key="1">
    <citation type="submission" date="2019-01" db="EMBL/GenBank/DDBJ databases">
        <title>Draft genome sequence of Dictyobacter sp. Uno17.</title>
        <authorList>
            <person name="Wang C.M."/>
            <person name="Zheng Y."/>
            <person name="Sakai Y."/>
            <person name="Abe K."/>
            <person name="Yokota A."/>
            <person name="Yabe S."/>
        </authorList>
    </citation>
    <scope>NUCLEOTIDE SEQUENCE [LARGE SCALE GENOMIC DNA]</scope>
    <source>
        <strain evidence="1 2">Uno17</strain>
    </source>
</reference>
<dbReference type="AlphaFoldDB" id="A0A5A5TJG0"/>
<name>A0A5A5TJG0_9CHLR</name>
<sequence>MNTPRQTFKDVRRQHRITLSMLIEDTQLEPQIVLLMDTQSIGTPIHIDQLLASLTRLSGTEYSRRAKNIRDITFKLNPDYNSITPMEISTRLEEDSRELQRIPG</sequence>